<dbReference type="Proteomes" id="UP000000935">
    <property type="component" value="Plasmid pBM700"/>
</dbReference>
<sequence>MERQVYNLAICGCGPAGISPLVYLEENKLLEKYLDEGICLIDEKENIGAGKLINYNITANSLGKVFLEIFQKENSSLYKHLMSKESYKNISSKLESAPYLKEVGNLLQDIGSYFIDKIRDRNNGEVYNNHKILEVKRNKKNIFEIKLQSFDNKFKTILARHVIFNIGGKQNELFEKEKTVIYSDDFISGLHDDFVNEFSNSENKTVISIVGSSHSAFSSLYRLKNNFNFLNRNNIKIQVFNRSNIKLFYNSVEEAINDNYQFNMDQDVCYLSNRVNRYSGLRYDSFILAKECMSHKYKNVEIKNKEFTESDFLDSSLVICATGYTNKSVEILDSNHEEIIFQLEQGQLLTDHYCRPYIHNSNNVFEKFYTYGLGSGIKTNPKNGGELNYTGRIDGVWVYQHEVSKRIVEDISYSIQAENKVNI</sequence>
<dbReference type="Gene3D" id="3.50.50.60">
    <property type="entry name" value="FAD/NAD(P)-binding domain"/>
    <property type="match status" value="1"/>
</dbReference>
<accession>D5E4H7</accession>
<evidence type="ECO:0008006" key="3">
    <source>
        <dbReference type="Google" id="ProtNLM"/>
    </source>
</evidence>
<dbReference type="InterPro" id="IPR053275">
    <property type="entry name" value="Agnestin_monoxygenase"/>
</dbReference>
<geneLocation type="plasmid" evidence="1 2">
    <name>pBM700</name>
</geneLocation>
<dbReference type="PANTHER" id="PTHR38688:SF1">
    <property type="entry name" value="FAD_NAD(P)-BINDING DOMAIN-CONTAINING PROTEIN"/>
    <property type="match status" value="1"/>
</dbReference>
<organism evidence="1 2">
    <name type="scientific">Priestia megaterium (strain ATCC 12872 / QMB1551)</name>
    <name type="common">Bacillus megaterium</name>
    <dbReference type="NCBI Taxonomy" id="545693"/>
    <lineage>
        <taxon>Bacteria</taxon>
        <taxon>Bacillati</taxon>
        <taxon>Bacillota</taxon>
        <taxon>Bacilli</taxon>
        <taxon>Bacillales</taxon>
        <taxon>Bacillaceae</taxon>
        <taxon>Priestia</taxon>
    </lineage>
</organism>
<dbReference type="SUPFAM" id="SSF51905">
    <property type="entry name" value="FAD/NAD(P)-binding domain"/>
    <property type="match status" value="1"/>
</dbReference>
<protein>
    <recommendedName>
        <fullName evidence="3">FAD/NAD(P)-binding domain-containing protein</fullName>
    </recommendedName>
</protein>
<dbReference type="PANTHER" id="PTHR38688">
    <property type="entry name" value="PYR_REDOX_2 DOMAIN-CONTAINING PROTEIN"/>
    <property type="match status" value="1"/>
</dbReference>
<dbReference type="HOGENOM" id="CLU_045529_0_0_9"/>
<name>D5E4H7_PRIM1</name>
<reference evidence="1 2" key="1">
    <citation type="journal article" date="2011" name="J. Bacteriol.">
        <title>Genome sequences of the biotechnologically important Bacillus megaterium strains QM B1551 and DSM319.</title>
        <authorList>
            <person name="Eppinger M."/>
            <person name="Bunk B."/>
            <person name="Johns M.A."/>
            <person name="Edirisinghe J.N."/>
            <person name="Kutumbaka K.K."/>
            <person name="Koenig S.S."/>
            <person name="Huot Creasy H."/>
            <person name="Rosovitz M.J."/>
            <person name="Riley D.R."/>
            <person name="Daugherty S."/>
            <person name="Martin M."/>
            <person name="Elbourne L.D."/>
            <person name="Paulsen I."/>
            <person name="Biedendieck R."/>
            <person name="Braun C."/>
            <person name="Grayburn S."/>
            <person name="Dhingra S."/>
            <person name="Lukyanchuk V."/>
            <person name="Ball B."/>
            <person name="Ul-Qamar R."/>
            <person name="Seibel J."/>
            <person name="Bremer E."/>
            <person name="Jahn D."/>
            <person name="Ravel J."/>
            <person name="Vary P.S."/>
        </authorList>
    </citation>
    <scope>NUCLEOTIDE SEQUENCE [LARGE SCALE GENOMIC DNA]</scope>
    <source>
        <strain evidence="2">ATCC 12872 / QMB1551</strain>
        <plasmid evidence="1">pBM700</plasmid>
    </source>
</reference>
<dbReference type="KEGG" id="bmq:BMQ_pBM70162"/>
<evidence type="ECO:0000313" key="2">
    <source>
        <dbReference type="Proteomes" id="UP000000935"/>
    </source>
</evidence>
<dbReference type="InterPro" id="IPR036188">
    <property type="entry name" value="FAD/NAD-bd_sf"/>
</dbReference>
<dbReference type="EMBL" id="CP001990">
    <property type="protein sequence ID" value="ADE72702.1"/>
    <property type="molecule type" value="Genomic_DNA"/>
</dbReference>
<keyword evidence="1" id="KW-0614">Plasmid</keyword>
<keyword evidence="2" id="KW-1185">Reference proteome</keyword>
<dbReference type="AlphaFoldDB" id="D5E4H7"/>
<gene>
    <name evidence="1" type="ordered locus">BMQ_pBM70162</name>
</gene>
<proteinExistence type="predicted"/>
<dbReference type="RefSeq" id="WP_013060089.1">
    <property type="nucleotide sequence ID" value="NC_014023.1"/>
</dbReference>
<evidence type="ECO:0000313" key="1">
    <source>
        <dbReference type="EMBL" id="ADE72702.1"/>
    </source>
</evidence>